<dbReference type="OrthoDB" id="10063099at2759"/>
<dbReference type="EMBL" id="BRXY01000583">
    <property type="protein sequence ID" value="GMI01862.1"/>
    <property type="molecule type" value="Genomic_DNA"/>
</dbReference>
<dbReference type="Proteomes" id="UP001165085">
    <property type="component" value="Unassembled WGS sequence"/>
</dbReference>
<name>A0A9W7C275_9STRA</name>
<evidence type="ECO:0000313" key="2">
    <source>
        <dbReference type="EMBL" id="GMI01862.1"/>
    </source>
</evidence>
<sequence length="217" mass="24557">MPPTVPNLGPGWQDPNSSIAEEMLRYAPFPPPSPHDSASSSSSFSSSLLSSSISQEKFLQHLTSGEPFIAQVKNHKIVAPTTTSTPSFKTIKEWTDWFSSRWKGEEPNLWLGRLKDETQWRFQRWLEEGNRVTLTNYESVAKQFPKTYISIVANEPHEINMIEEVFTTPAFIPKSSFSAAPSMWMYAGLEGAGVDEHIDTIGCVCSWSYMLFGKKRW</sequence>
<keyword evidence="3" id="KW-1185">Reference proteome</keyword>
<feature type="region of interest" description="Disordered" evidence="1">
    <location>
        <begin position="1"/>
        <end position="41"/>
    </location>
</feature>
<reference evidence="3" key="1">
    <citation type="journal article" date="2023" name="Commun. Biol.">
        <title>Genome analysis of Parmales, the sister group of diatoms, reveals the evolutionary specialization of diatoms from phago-mixotrophs to photoautotrophs.</title>
        <authorList>
            <person name="Ban H."/>
            <person name="Sato S."/>
            <person name="Yoshikawa S."/>
            <person name="Yamada K."/>
            <person name="Nakamura Y."/>
            <person name="Ichinomiya M."/>
            <person name="Sato N."/>
            <person name="Blanc-Mathieu R."/>
            <person name="Endo H."/>
            <person name="Kuwata A."/>
            <person name="Ogata H."/>
        </authorList>
    </citation>
    <scope>NUCLEOTIDE SEQUENCE [LARGE SCALE GENOMIC DNA]</scope>
    <source>
        <strain evidence="3">NIES 3701</strain>
    </source>
</reference>
<dbReference type="SUPFAM" id="SSF51197">
    <property type="entry name" value="Clavaminate synthase-like"/>
    <property type="match status" value="1"/>
</dbReference>
<comment type="caution">
    <text evidence="2">The sequence shown here is derived from an EMBL/GenBank/DDBJ whole genome shotgun (WGS) entry which is preliminary data.</text>
</comment>
<protein>
    <submittedName>
        <fullName evidence="2">Uncharacterized protein</fullName>
    </submittedName>
</protein>
<evidence type="ECO:0000313" key="3">
    <source>
        <dbReference type="Proteomes" id="UP001165085"/>
    </source>
</evidence>
<evidence type="ECO:0000256" key="1">
    <source>
        <dbReference type="SAM" id="MobiDB-lite"/>
    </source>
</evidence>
<gene>
    <name evidence="2" type="ORF">TrST_g10439</name>
</gene>
<dbReference type="AlphaFoldDB" id="A0A9W7C275"/>
<accession>A0A9W7C275</accession>
<proteinExistence type="predicted"/>
<organism evidence="2 3">
    <name type="scientific">Triparma strigata</name>
    <dbReference type="NCBI Taxonomy" id="1606541"/>
    <lineage>
        <taxon>Eukaryota</taxon>
        <taxon>Sar</taxon>
        <taxon>Stramenopiles</taxon>
        <taxon>Ochrophyta</taxon>
        <taxon>Bolidophyceae</taxon>
        <taxon>Parmales</taxon>
        <taxon>Triparmaceae</taxon>
        <taxon>Triparma</taxon>
    </lineage>
</organism>